<dbReference type="Proteomes" id="UP000821837">
    <property type="component" value="Unassembled WGS sequence"/>
</dbReference>
<evidence type="ECO:0000313" key="1">
    <source>
        <dbReference type="EMBL" id="KAH7943750.1"/>
    </source>
</evidence>
<proteinExistence type="predicted"/>
<accession>A0A9D4SQT1</accession>
<sequence length="122" mass="13414">MLSAASGGPLMSSYYSALIGSARIRYEEKVQMCDGIDPYTLRPHADTTTDVNTLPEVTHGDIVNYLVYSSSFATLQEMKAFKSLEAHNYFTSGWVKSLSTKRLQEGKVVLLGEVSATPTHYA</sequence>
<dbReference type="PANTHER" id="PTHR47526:SF4">
    <property type="entry name" value="SWIM-TYPE DOMAIN-CONTAINING PROTEIN"/>
    <property type="match status" value="1"/>
</dbReference>
<evidence type="ECO:0000313" key="2">
    <source>
        <dbReference type="Proteomes" id="UP000821837"/>
    </source>
</evidence>
<comment type="caution">
    <text evidence="1">The sequence shown here is derived from an EMBL/GenBank/DDBJ whole genome shotgun (WGS) entry which is preliminary data.</text>
</comment>
<dbReference type="PANTHER" id="PTHR47526">
    <property type="entry name" value="ATP-DEPENDENT DNA HELICASE"/>
    <property type="match status" value="1"/>
</dbReference>
<dbReference type="AlphaFoldDB" id="A0A9D4SQT1"/>
<reference evidence="1" key="1">
    <citation type="journal article" date="2020" name="Cell">
        <title>Large-Scale Comparative Analyses of Tick Genomes Elucidate Their Genetic Diversity and Vector Capacities.</title>
        <authorList>
            <consortium name="Tick Genome and Microbiome Consortium (TIGMIC)"/>
            <person name="Jia N."/>
            <person name="Wang J."/>
            <person name="Shi W."/>
            <person name="Du L."/>
            <person name="Sun Y."/>
            <person name="Zhan W."/>
            <person name="Jiang J.F."/>
            <person name="Wang Q."/>
            <person name="Zhang B."/>
            <person name="Ji P."/>
            <person name="Bell-Sakyi L."/>
            <person name="Cui X.M."/>
            <person name="Yuan T.T."/>
            <person name="Jiang B.G."/>
            <person name="Yang W.F."/>
            <person name="Lam T.T."/>
            <person name="Chang Q.C."/>
            <person name="Ding S.J."/>
            <person name="Wang X.J."/>
            <person name="Zhu J.G."/>
            <person name="Ruan X.D."/>
            <person name="Zhao L."/>
            <person name="Wei J.T."/>
            <person name="Ye R.Z."/>
            <person name="Que T.C."/>
            <person name="Du C.H."/>
            <person name="Zhou Y.H."/>
            <person name="Cheng J.X."/>
            <person name="Dai P.F."/>
            <person name="Guo W.B."/>
            <person name="Han X.H."/>
            <person name="Huang E.J."/>
            <person name="Li L.F."/>
            <person name="Wei W."/>
            <person name="Gao Y.C."/>
            <person name="Liu J.Z."/>
            <person name="Shao H.Z."/>
            <person name="Wang X."/>
            <person name="Wang C.C."/>
            <person name="Yang T.C."/>
            <person name="Huo Q.B."/>
            <person name="Li W."/>
            <person name="Chen H.Y."/>
            <person name="Chen S.E."/>
            <person name="Zhou L.G."/>
            <person name="Ni X.B."/>
            <person name="Tian J.H."/>
            <person name="Sheng Y."/>
            <person name="Liu T."/>
            <person name="Pan Y.S."/>
            <person name="Xia L.Y."/>
            <person name="Li J."/>
            <person name="Zhao F."/>
            <person name="Cao W.C."/>
        </authorList>
    </citation>
    <scope>NUCLEOTIDE SEQUENCE</scope>
    <source>
        <strain evidence="1">Rsan-2018</strain>
    </source>
</reference>
<dbReference type="VEuPathDB" id="VectorBase:RSAN_040366"/>
<reference evidence="1" key="2">
    <citation type="submission" date="2021-09" db="EMBL/GenBank/DDBJ databases">
        <authorList>
            <person name="Jia N."/>
            <person name="Wang J."/>
            <person name="Shi W."/>
            <person name="Du L."/>
            <person name="Sun Y."/>
            <person name="Zhan W."/>
            <person name="Jiang J."/>
            <person name="Wang Q."/>
            <person name="Zhang B."/>
            <person name="Ji P."/>
            <person name="Sakyi L.B."/>
            <person name="Cui X."/>
            <person name="Yuan T."/>
            <person name="Jiang B."/>
            <person name="Yang W."/>
            <person name="Lam T.T.-Y."/>
            <person name="Chang Q."/>
            <person name="Ding S."/>
            <person name="Wang X."/>
            <person name="Zhu J."/>
            <person name="Ruan X."/>
            <person name="Zhao L."/>
            <person name="Wei J."/>
            <person name="Que T."/>
            <person name="Du C."/>
            <person name="Cheng J."/>
            <person name="Dai P."/>
            <person name="Han X."/>
            <person name="Huang E."/>
            <person name="Gao Y."/>
            <person name="Liu J."/>
            <person name="Shao H."/>
            <person name="Ye R."/>
            <person name="Li L."/>
            <person name="Wei W."/>
            <person name="Wang X."/>
            <person name="Wang C."/>
            <person name="Huo Q."/>
            <person name="Li W."/>
            <person name="Guo W."/>
            <person name="Chen H."/>
            <person name="Chen S."/>
            <person name="Zhou L."/>
            <person name="Zhou L."/>
            <person name="Ni X."/>
            <person name="Tian J."/>
            <person name="Zhou Y."/>
            <person name="Sheng Y."/>
            <person name="Liu T."/>
            <person name="Pan Y."/>
            <person name="Xia L."/>
            <person name="Li J."/>
            <person name="Zhao F."/>
            <person name="Cao W."/>
        </authorList>
    </citation>
    <scope>NUCLEOTIDE SEQUENCE</scope>
    <source>
        <strain evidence="1">Rsan-2018</strain>
        <tissue evidence="1">Larvae</tissue>
    </source>
</reference>
<dbReference type="EMBL" id="JABSTV010001253">
    <property type="protein sequence ID" value="KAH7943750.1"/>
    <property type="molecule type" value="Genomic_DNA"/>
</dbReference>
<gene>
    <name evidence="1" type="ORF">HPB52_011322</name>
</gene>
<protein>
    <submittedName>
        <fullName evidence="1">Uncharacterized protein</fullName>
    </submittedName>
</protein>
<organism evidence="1 2">
    <name type="scientific">Rhipicephalus sanguineus</name>
    <name type="common">Brown dog tick</name>
    <name type="synonym">Ixodes sanguineus</name>
    <dbReference type="NCBI Taxonomy" id="34632"/>
    <lineage>
        <taxon>Eukaryota</taxon>
        <taxon>Metazoa</taxon>
        <taxon>Ecdysozoa</taxon>
        <taxon>Arthropoda</taxon>
        <taxon>Chelicerata</taxon>
        <taxon>Arachnida</taxon>
        <taxon>Acari</taxon>
        <taxon>Parasitiformes</taxon>
        <taxon>Ixodida</taxon>
        <taxon>Ixodoidea</taxon>
        <taxon>Ixodidae</taxon>
        <taxon>Rhipicephalinae</taxon>
        <taxon>Rhipicephalus</taxon>
        <taxon>Rhipicephalus</taxon>
    </lineage>
</organism>
<name>A0A9D4SQT1_RHISA</name>
<keyword evidence="2" id="KW-1185">Reference proteome</keyword>